<dbReference type="Pfam" id="PF00583">
    <property type="entry name" value="Acetyltransf_1"/>
    <property type="match status" value="1"/>
</dbReference>
<gene>
    <name evidence="2" type="ORF">CFX1CAM_0179</name>
</gene>
<organism evidence="2 3">
    <name type="scientific">Candidatus Brevifilum fermentans</name>
    <dbReference type="NCBI Taxonomy" id="1986204"/>
    <lineage>
        <taxon>Bacteria</taxon>
        <taxon>Bacillati</taxon>
        <taxon>Chloroflexota</taxon>
        <taxon>Anaerolineae</taxon>
        <taxon>Anaerolineales</taxon>
        <taxon>Anaerolineaceae</taxon>
        <taxon>Candidatus Brevifilum</taxon>
    </lineage>
</organism>
<evidence type="ECO:0000313" key="2">
    <source>
        <dbReference type="EMBL" id="SMX53245.1"/>
    </source>
</evidence>
<sequence>MGDDQFSVRIAGLDDLGMIRHHELPRDKIAQKISQGEIVLLLHRDQLIGSLWMNYLWDCVPFIDLIIIDAAYRKLGLSHILLGFVEEHFRKQGYTILYSSSQLDEPAAQTWHRHMGFEECGMINGLNPGGIGEVFFRKPL</sequence>
<dbReference type="OrthoDB" id="139691at2"/>
<dbReference type="PROSITE" id="PS51186">
    <property type="entry name" value="GNAT"/>
    <property type="match status" value="1"/>
</dbReference>
<name>A0A1Y6K0M7_9CHLR</name>
<dbReference type="Gene3D" id="3.40.630.30">
    <property type="match status" value="1"/>
</dbReference>
<keyword evidence="3" id="KW-1185">Reference proteome</keyword>
<dbReference type="InterPro" id="IPR000182">
    <property type="entry name" value="GNAT_dom"/>
</dbReference>
<evidence type="ECO:0000313" key="3">
    <source>
        <dbReference type="Proteomes" id="UP000195514"/>
    </source>
</evidence>
<dbReference type="SUPFAM" id="SSF55729">
    <property type="entry name" value="Acyl-CoA N-acyltransferases (Nat)"/>
    <property type="match status" value="1"/>
</dbReference>
<dbReference type="InterPro" id="IPR016181">
    <property type="entry name" value="Acyl_CoA_acyltransferase"/>
</dbReference>
<dbReference type="RefSeq" id="WP_087861195.1">
    <property type="nucleotide sequence ID" value="NZ_LT859958.1"/>
</dbReference>
<dbReference type="AlphaFoldDB" id="A0A1Y6K0M7"/>
<dbReference type="EMBL" id="LT859958">
    <property type="protein sequence ID" value="SMX53245.1"/>
    <property type="molecule type" value="Genomic_DNA"/>
</dbReference>
<protein>
    <recommendedName>
        <fullName evidence="1">N-acetyltransferase domain-containing protein</fullName>
    </recommendedName>
</protein>
<dbReference type="KEGG" id="abat:CFX1CAM_0179"/>
<dbReference type="GO" id="GO:0016747">
    <property type="term" value="F:acyltransferase activity, transferring groups other than amino-acyl groups"/>
    <property type="evidence" value="ECO:0007669"/>
    <property type="project" value="InterPro"/>
</dbReference>
<proteinExistence type="predicted"/>
<evidence type="ECO:0000259" key="1">
    <source>
        <dbReference type="PROSITE" id="PS51186"/>
    </source>
</evidence>
<dbReference type="Proteomes" id="UP000195514">
    <property type="component" value="Chromosome I"/>
</dbReference>
<reference evidence="3" key="1">
    <citation type="submission" date="2017-05" db="EMBL/GenBank/DDBJ databases">
        <authorList>
            <person name="Kirkegaard R."/>
            <person name="Mcilroy J S."/>
        </authorList>
    </citation>
    <scope>NUCLEOTIDE SEQUENCE [LARGE SCALE GENOMIC DNA]</scope>
</reference>
<feature type="domain" description="N-acetyltransferase" evidence="1">
    <location>
        <begin position="3"/>
        <end position="140"/>
    </location>
</feature>
<accession>A0A1Y6K0M7</accession>